<accession>A0A0A2VR46</accession>
<evidence type="ECO:0000256" key="1">
    <source>
        <dbReference type="SAM" id="MobiDB-lite"/>
    </source>
</evidence>
<name>A0A0A2VR46_BEABA</name>
<organism evidence="2 3">
    <name type="scientific">Beauveria bassiana D1-5</name>
    <dbReference type="NCBI Taxonomy" id="1245745"/>
    <lineage>
        <taxon>Eukaryota</taxon>
        <taxon>Fungi</taxon>
        <taxon>Dikarya</taxon>
        <taxon>Ascomycota</taxon>
        <taxon>Pezizomycotina</taxon>
        <taxon>Sordariomycetes</taxon>
        <taxon>Hypocreomycetidae</taxon>
        <taxon>Hypocreales</taxon>
        <taxon>Cordycipitaceae</taxon>
        <taxon>Beauveria</taxon>
    </lineage>
</organism>
<protein>
    <recommendedName>
        <fullName evidence="4">HNH nuclease domain-containing protein</fullName>
    </recommendedName>
</protein>
<evidence type="ECO:0008006" key="4">
    <source>
        <dbReference type="Google" id="ProtNLM"/>
    </source>
</evidence>
<dbReference type="HOGENOM" id="CLU_839340_0_0_1"/>
<feature type="compositionally biased region" description="Acidic residues" evidence="1">
    <location>
        <begin position="228"/>
        <end position="245"/>
    </location>
</feature>
<dbReference type="AlphaFoldDB" id="A0A0A2VR46"/>
<feature type="region of interest" description="Disordered" evidence="1">
    <location>
        <begin position="281"/>
        <end position="331"/>
    </location>
</feature>
<dbReference type="EMBL" id="ANFO01001258">
    <property type="protein sequence ID" value="KGQ03274.1"/>
    <property type="molecule type" value="Genomic_DNA"/>
</dbReference>
<feature type="region of interest" description="Disordered" evidence="1">
    <location>
        <begin position="1"/>
        <end position="26"/>
    </location>
</feature>
<reference evidence="2 3" key="1">
    <citation type="submission" date="2012-10" db="EMBL/GenBank/DDBJ databases">
        <title>Genome sequencing and analysis of entomopathogenic fungi Beauveria bassiana D1-5.</title>
        <authorList>
            <person name="Li Q."/>
            <person name="Wang L."/>
            <person name="Zhang Z."/>
            <person name="Wang Q."/>
            <person name="Ren J."/>
            <person name="Wang M."/>
            <person name="Xu W."/>
            <person name="Wang J."/>
            <person name="Lu Y."/>
            <person name="Du Q."/>
            <person name="Sun Z."/>
        </authorList>
    </citation>
    <scope>NUCLEOTIDE SEQUENCE [LARGE SCALE GENOMIC DNA]</scope>
    <source>
        <strain evidence="2 3">D1-5</strain>
    </source>
</reference>
<comment type="caution">
    <text evidence="2">The sequence shown here is derived from an EMBL/GenBank/DDBJ whole genome shotgun (WGS) entry which is preliminary data.</text>
</comment>
<proteinExistence type="predicted"/>
<dbReference type="Proteomes" id="UP000030106">
    <property type="component" value="Unassembled WGS sequence"/>
</dbReference>
<sequence length="331" mass="36577">MAAPYRLREQLPPPKHPDDGLPMSETTSLSDHRVFLHLPARNGDAGRYPTVPSFENFAFPHNDLPLTWNAPELKLQSRPRDTIHTRDKSCRITASVLGNEVVHLIPRKEDAWFTANQITMYAAIHVLSGLPGEELAAVYHNVPPQALSGLAVEYLFAWFTWTVLRQTTFIRAGVARRLVPVGEDGRSHASDVSGKECRDGFLPALARGKSRSQSRSHSPKKRTRDDLVQDEWGDLSDSTDGDIGDSDWGTRGRVRKQLSHASNSVSVSSSAASSFGSWRDALKDDDIREAPSEDKNRPPKMAISTVKTTPAIINSDDNEDSEGDGKAYLTL</sequence>
<feature type="compositionally biased region" description="Basic and acidic residues" evidence="1">
    <location>
        <begin position="281"/>
        <end position="297"/>
    </location>
</feature>
<dbReference type="OrthoDB" id="4867969at2759"/>
<gene>
    <name evidence="2" type="ORF">BBAD15_g11503</name>
</gene>
<feature type="compositionally biased region" description="Basic residues" evidence="1">
    <location>
        <begin position="208"/>
        <end position="222"/>
    </location>
</feature>
<feature type="region of interest" description="Disordered" evidence="1">
    <location>
        <begin position="203"/>
        <end position="249"/>
    </location>
</feature>
<evidence type="ECO:0000313" key="2">
    <source>
        <dbReference type="EMBL" id="KGQ03274.1"/>
    </source>
</evidence>
<evidence type="ECO:0000313" key="3">
    <source>
        <dbReference type="Proteomes" id="UP000030106"/>
    </source>
</evidence>